<name>A0A4R3YSI1_9FIRM</name>
<evidence type="ECO:0000313" key="1">
    <source>
        <dbReference type="EMBL" id="TCV95362.1"/>
    </source>
</evidence>
<organism evidence="1 2">
    <name type="scientific">Longibaculum muris</name>
    <dbReference type="NCBI Taxonomy" id="1796628"/>
    <lineage>
        <taxon>Bacteria</taxon>
        <taxon>Bacillati</taxon>
        <taxon>Bacillota</taxon>
        <taxon>Erysipelotrichia</taxon>
        <taxon>Erysipelotrichales</taxon>
        <taxon>Coprobacillaceae</taxon>
        <taxon>Longibaculum</taxon>
    </lineage>
</organism>
<dbReference type="Proteomes" id="UP000295515">
    <property type="component" value="Unassembled WGS sequence"/>
</dbReference>
<dbReference type="EMBL" id="SMCQ01000017">
    <property type="protein sequence ID" value="TCV95362.1"/>
    <property type="molecule type" value="Genomic_DNA"/>
</dbReference>
<gene>
    <name evidence="1" type="ORF">EDD60_11722</name>
</gene>
<dbReference type="AlphaFoldDB" id="A0A4R3YSI1"/>
<reference evidence="1 2" key="1">
    <citation type="submission" date="2019-03" db="EMBL/GenBank/DDBJ databases">
        <title>Genomic Encyclopedia of Type Strains, Phase IV (KMG-IV): sequencing the most valuable type-strain genomes for metagenomic binning, comparative biology and taxonomic classification.</title>
        <authorList>
            <person name="Goeker M."/>
        </authorList>
    </citation>
    <scope>NUCLEOTIDE SEQUENCE [LARGE SCALE GENOMIC DNA]</scope>
    <source>
        <strain evidence="1 2">DSM 29487</strain>
    </source>
</reference>
<accession>A0A4R3YSI1</accession>
<dbReference type="RefSeq" id="WP_066449722.1">
    <property type="nucleotide sequence ID" value="NZ_JANKBF010000007.1"/>
</dbReference>
<keyword evidence="2" id="KW-1185">Reference proteome</keyword>
<proteinExistence type="predicted"/>
<dbReference type="GeneID" id="98916002"/>
<evidence type="ECO:0008006" key="3">
    <source>
        <dbReference type="Google" id="ProtNLM"/>
    </source>
</evidence>
<comment type="caution">
    <text evidence="1">The sequence shown here is derived from an EMBL/GenBank/DDBJ whole genome shotgun (WGS) entry which is preliminary data.</text>
</comment>
<sequence length="196" mass="23644">MINLKEYLYQKVKKTMDEWDLSDAYSITFFIYSNEAYEYKEYSNVSVFNISMNNETFFRENYSGDDTGLYSEERWNFAFLEMEETEILDDEGLEVLFEWYRQEGIENIGYEDPDCYDEKMRYIGKGPVGYYELLQVVSEVAKQLIEEDYFLYRCGKRIPIIIQDYELTWYVVEETKKVNIHNEAKDFFRALEEGNI</sequence>
<protein>
    <recommendedName>
        <fullName evidence="3">DUF4303 domain-containing protein</fullName>
    </recommendedName>
</protein>
<evidence type="ECO:0000313" key="2">
    <source>
        <dbReference type="Proteomes" id="UP000295515"/>
    </source>
</evidence>